<evidence type="ECO:0000313" key="9">
    <source>
        <dbReference type="Proteomes" id="UP000001593"/>
    </source>
</evidence>
<feature type="domain" description="SUZ-C" evidence="7">
    <location>
        <begin position="385"/>
        <end position="440"/>
    </location>
</feature>
<dbReference type="InterPro" id="IPR036388">
    <property type="entry name" value="WH-like_DNA-bd_sf"/>
</dbReference>
<dbReference type="CDD" id="cd12289">
    <property type="entry name" value="RRM_LARP6"/>
    <property type="match status" value="1"/>
</dbReference>
<dbReference type="OrthoDB" id="435402at2759"/>
<dbReference type="InParanoid" id="A7RSK2"/>
<evidence type="ECO:0000313" key="8">
    <source>
        <dbReference type="EMBL" id="EDO45578.1"/>
    </source>
</evidence>
<feature type="compositionally biased region" description="Polar residues" evidence="5">
    <location>
        <begin position="373"/>
        <end position="391"/>
    </location>
</feature>
<evidence type="ECO:0000259" key="6">
    <source>
        <dbReference type="PROSITE" id="PS50961"/>
    </source>
</evidence>
<dbReference type="InterPro" id="IPR006630">
    <property type="entry name" value="La_HTH"/>
</dbReference>
<keyword evidence="9" id="KW-1185">Reference proteome</keyword>
<dbReference type="OMA" id="WIGGLWR"/>
<dbReference type="Gene3D" id="3.30.70.330">
    <property type="match status" value="1"/>
</dbReference>
<evidence type="ECO:0000256" key="5">
    <source>
        <dbReference type="SAM" id="MobiDB-lite"/>
    </source>
</evidence>
<dbReference type="InterPro" id="IPR002344">
    <property type="entry name" value="Lupus_La"/>
</dbReference>
<dbReference type="KEGG" id="nve:5517702"/>
<dbReference type="Pfam" id="PF05383">
    <property type="entry name" value="La"/>
    <property type="match status" value="1"/>
</dbReference>
<evidence type="ECO:0000256" key="2">
    <source>
        <dbReference type="ARBA" id="ARBA00022884"/>
    </source>
</evidence>
<dbReference type="PhylomeDB" id="A7RSK2"/>
<feature type="compositionally biased region" description="Polar residues" evidence="5">
    <location>
        <begin position="49"/>
        <end position="59"/>
    </location>
</feature>
<dbReference type="GO" id="GO:0006396">
    <property type="term" value="P:RNA processing"/>
    <property type="evidence" value="ECO:0007669"/>
    <property type="project" value="InterPro"/>
</dbReference>
<evidence type="ECO:0008006" key="10">
    <source>
        <dbReference type="Google" id="ProtNLM"/>
    </source>
</evidence>
<dbReference type="PROSITE" id="PS50961">
    <property type="entry name" value="HTH_LA"/>
    <property type="match status" value="1"/>
</dbReference>
<keyword evidence="2 4" id="KW-0694">RNA-binding</keyword>
<dbReference type="InterPro" id="IPR024642">
    <property type="entry name" value="SUZ-C"/>
</dbReference>
<dbReference type="SMART" id="SM00715">
    <property type="entry name" value="LA"/>
    <property type="match status" value="1"/>
</dbReference>
<dbReference type="eggNOG" id="KOG1855">
    <property type="taxonomic scope" value="Eukaryota"/>
</dbReference>
<comment type="subcellular location">
    <subcellularLocation>
        <location evidence="1">Nucleus</location>
    </subcellularLocation>
</comment>
<feature type="compositionally biased region" description="Basic and acidic residues" evidence="5">
    <location>
        <begin position="60"/>
        <end position="77"/>
    </location>
</feature>
<dbReference type="PROSITE" id="PS51938">
    <property type="entry name" value="SUZ_C"/>
    <property type="match status" value="1"/>
</dbReference>
<feature type="domain" description="HTH La-type RNA-binding" evidence="6">
    <location>
        <begin position="74"/>
        <end position="165"/>
    </location>
</feature>
<feature type="compositionally biased region" description="Basic residues" evidence="5">
    <location>
        <begin position="286"/>
        <end position="300"/>
    </location>
</feature>
<proteinExistence type="predicted"/>
<dbReference type="InterPro" id="IPR034880">
    <property type="entry name" value="LARP6_RRM"/>
</dbReference>
<dbReference type="GO" id="GO:0003729">
    <property type="term" value="F:mRNA binding"/>
    <property type="evidence" value="ECO:0000318"/>
    <property type="project" value="GO_Central"/>
</dbReference>
<dbReference type="EMBL" id="DS469534">
    <property type="protein sequence ID" value="EDO45578.1"/>
    <property type="molecule type" value="Genomic_DNA"/>
</dbReference>
<evidence type="ECO:0000256" key="1">
    <source>
        <dbReference type="ARBA" id="ARBA00004123"/>
    </source>
</evidence>
<dbReference type="InterPro" id="IPR036390">
    <property type="entry name" value="WH_DNA-bd_sf"/>
</dbReference>
<dbReference type="SUPFAM" id="SSF46785">
    <property type="entry name" value="Winged helix' DNA-binding domain"/>
    <property type="match status" value="1"/>
</dbReference>
<dbReference type="Pfam" id="PF12901">
    <property type="entry name" value="SUZ-C"/>
    <property type="match status" value="1"/>
</dbReference>
<dbReference type="Gene3D" id="1.10.10.10">
    <property type="entry name" value="Winged helix-like DNA-binding domain superfamily/Winged helix DNA-binding domain"/>
    <property type="match status" value="1"/>
</dbReference>
<dbReference type="PRINTS" id="PR00302">
    <property type="entry name" value="LUPUSLA"/>
</dbReference>
<dbReference type="InterPro" id="IPR035979">
    <property type="entry name" value="RBD_domain_sf"/>
</dbReference>
<dbReference type="GO" id="GO:1990904">
    <property type="term" value="C:ribonucleoprotein complex"/>
    <property type="evidence" value="ECO:0007669"/>
    <property type="project" value="InterPro"/>
</dbReference>
<name>A7RSK2_NEMVE</name>
<protein>
    <recommendedName>
        <fullName evidence="10">La-related protein 6</fullName>
    </recommendedName>
</protein>
<dbReference type="InterPro" id="IPR045180">
    <property type="entry name" value="La_dom_prot"/>
</dbReference>
<feature type="region of interest" description="Disordered" evidence="5">
    <location>
        <begin position="38"/>
        <end position="77"/>
    </location>
</feature>
<evidence type="ECO:0000256" key="4">
    <source>
        <dbReference type="PROSITE-ProRule" id="PRU00332"/>
    </source>
</evidence>
<gene>
    <name evidence="8" type="ORF">NEMVEDRAFT_v1g240405</name>
</gene>
<feature type="compositionally biased region" description="Polar residues" evidence="5">
    <location>
        <begin position="357"/>
        <end position="366"/>
    </location>
</feature>
<dbReference type="AlphaFoldDB" id="A7RSK2"/>
<dbReference type="CDD" id="cd08033">
    <property type="entry name" value="LARP_6"/>
    <property type="match status" value="1"/>
</dbReference>
<dbReference type="PANTHER" id="PTHR22792">
    <property type="entry name" value="LUPUS LA PROTEIN-RELATED"/>
    <property type="match status" value="1"/>
</dbReference>
<feature type="compositionally biased region" description="Acidic residues" evidence="5">
    <location>
        <begin position="273"/>
        <end position="283"/>
    </location>
</feature>
<evidence type="ECO:0000259" key="7">
    <source>
        <dbReference type="PROSITE" id="PS51938"/>
    </source>
</evidence>
<evidence type="ECO:0000256" key="3">
    <source>
        <dbReference type="ARBA" id="ARBA00023242"/>
    </source>
</evidence>
<dbReference type="PANTHER" id="PTHR22792:SF140">
    <property type="entry name" value="ACHILLES, ISOFORM A"/>
    <property type="match status" value="1"/>
</dbReference>
<organism evidence="8 9">
    <name type="scientific">Nematostella vectensis</name>
    <name type="common">Starlet sea anemone</name>
    <dbReference type="NCBI Taxonomy" id="45351"/>
    <lineage>
        <taxon>Eukaryota</taxon>
        <taxon>Metazoa</taxon>
        <taxon>Cnidaria</taxon>
        <taxon>Anthozoa</taxon>
        <taxon>Hexacorallia</taxon>
        <taxon>Actiniaria</taxon>
        <taxon>Edwardsiidae</taxon>
        <taxon>Nematostella</taxon>
    </lineage>
</organism>
<reference evidence="8 9" key="1">
    <citation type="journal article" date="2007" name="Science">
        <title>Sea anemone genome reveals ancestral eumetazoan gene repertoire and genomic organization.</title>
        <authorList>
            <person name="Putnam N.H."/>
            <person name="Srivastava M."/>
            <person name="Hellsten U."/>
            <person name="Dirks B."/>
            <person name="Chapman J."/>
            <person name="Salamov A."/>
            <person name="Terry A."/>
            <person name="Shapiro H."/>
            <person name="Lindquist E."/>
            <person name="Kapitonov V.V."/>
            <person name="Jurka J."/>
            <person name="Genikhovich G."/>
            <person name="Grigoriev I.V."/>
            <person name="Lucas S.M."/>
            <person name="Steele R.E."/>
            <person name="Finnerty J.R."/>
            <person name="Technau U."/>
            <person name="Martindale M.Q."/>
            <person name="Rokhsar D.S."/>
        </authorList>
    </citation>
    <scope>NUCLEOTIDE SEQUENCE [LARGE SCALE GENOMIC DNA]</scope>
    <source>
        <strain evidence="9">CH2 X CH6</strain>
    </source>
</reference>
<dbReference type="HOGENOM" id="CLU_015330_2_0_1"/>
<keyword evidence="3" id="KW-0539">Nucleus</keyword>
<dbReference type="FunFam" id="1.10.10.10:FF:000158">
    <property type="entry name" value="La ribonucleoprotein domain family member 7"/>
    <property type="match status" value="1"/>
</dbReference>
<feature type="compositionally biased region" description="Low complexity" evidence="5">
    <location>
        <begin position="314"/>
        <end position="327"/>
    </location>
</feature>
<feature type="region of interest" description="Disordered" evidence="5">
    <location>
        <begin position="259"/>
        <end position="449"/>
    </location>
</feature>
<dbReference type="STRING" id="45351.A7RSK2"/>
<sequence>MAEETAVVCDLDKKTENSPKLLINGEECTACSDHDIAASSNSEEENDQKLSFRSNSPCDSHSENEAKGHHGEFQPPNDELKARIKSQVEFYLSDDNLARDAFLLKHVRRNKEGYVNLKLITSFKKVKSLTKDYRVVAESLKDSTMLSMNDENTKVKRNEPLRAELMDRNPGRTVVATNIENPSFEHVSEMFSKCGEIVLIRIIRGGKTIPPDLKEYESKFPENETFAVIEFETMAAAARACSELTQDGGIRVIELGEGAKKKDKKLRSRELDNDSVPESDEEHEEKKKKKRNRGKKNKNKRLSELAGTSDDSHNSSCSESDSSTHNSFSSCRRRYHSNPGLSSNSHNRTEPPGINGQWRSPQSSPEPQRRHFNSPSPNKEGSSSAPNSPWSQRRKTTSSKPGGHSPLVDREPVKHRMVQLEGVERLPRGPDGTKGFHGFGRGQPMIAVA</sequence>
<accession>A7RSK2</accession>
<dbReference type="SUPFAM" id="SSF54928">
    <property type="entry name" value="RNA-binding domain, RBD"/>
    <property type="match status" value="1"/>
</dbReference>
<dbReference type="Proteomes" id="UP000001593">
    <property type="component" value="Unassembled WGS sequence"/>
</dbReference>
<dbReference type="GO" id="GO:0005634">
    <property type="term" value="C:nucleus"/>
    <property type="evidence" value="ECO:0000318"/>
    <property type="project" value="GO_Central"/>
</dbReference>
<dbReference type="InterPro" id="IPR012677">
    <property type="entry name" value="Nucleotide-bd_a/b_plait_sf"/>
</dbReference>